<reference evidence="1 2" key="1">
    <citation type="submission" date="2019-11" db="EMBL/GenBank/DDBJ databases">
        <authorList>
            <person name="Holert J."/>
        </authorList>
    </citation>
    <scope>NUCLEOTIDE SEQUENCE [LARGE SCALE GENOMIC DNA]</scope>
    <source>
        <strain evidence="1">SB11_3</strain>
    </source>
</reference>
<dbReference type="EMBL" id="CACSIO010000061">
    <property type="protein sequence ID" value="CAA0125309.1"/>
    <property type="molecule type" value="Genomic_DNA"/>
</dbReference>
<protein>
    <submittedName>
        <fullName evidence="1">Uncharacterized protein</fullName>
    </submittedName>
</protein>
<dbReference type="Proteomes" id="UP000441399">
    <property type="component" value="Unassembled WGS sequence"/>
</dbReference>
<accession>A0A5S9R0V2</accession>
<keyword evidence="2" id="KW-1185">Reference proteome</keyword>
<evidence type="ECO:0000313" key="1">
    <source>
        <dbReference type="EMBL" id="CAA0125309.1"/>
    </source>
</evidence>
<name>A0A5S9R0V2_9GAMM</name>
<organism evidence="1 2">
    <name type="scientific">BD1-7 clade bacterium</name>
    <dbReference type="NCBI Taxonomy" id="2029982"/>
    <lineage>
        <taxon>Bacteria</taxon>
        <taxon>Pseudomonadati</taxon>
        <taxon>Pseudomonadota</taxon>
        <taxon>Gammaproteobacteria</taxon>
        <taxon>Cellvibrionales</taxon>
        <taxon>Spongiibacteraceae</taxon>
        <taxon>BD1-7 clade</taxon>
    </lineage>
</organism>
<evidence type="ECO:0000313" key="2">
    <source>
        <dbReference type="Proteomes" id="UP000441399"/>
    </source>
</evidence>
<proteinExistence type="predicted"/>
<sequence length="80" mass="9191">MQSKSDAGHAPYGDHFILSPTNILGGKYIGTTVFAAYCEGQMEVRWREKNTIHIKCSYDPEVVWTKIERYKGIDIILRQD</sequence>
<dbReference type="AlphaFoldDB" id="A0A5S9R0V2"/>
<gene>
    <name evidence="1" type="ORF">OPDIPICF_03435</name>
</gene>